<dbReference type="CDD" id="cd00464">
    <property type="entry name" value="SK"/>
    <property type="match status" value="1"/>
</dbReference>
<comment type="subcellular location">
    <subcellularLocation>
        <location evidence="7">Cytoplasm</location>
    </subcellularLocation>
</comment>
<feature type="binding site" evidence="7">
    <location>
        <position position="34"/>
    </location>
    <ligand>
        <name>substrate</name>
    </ligand>
</feature>
<dbReference type="InterPro" id="IPR031322">
    <property type="entry name" value="Shikimate/glucono_kinase"/>
</dbReference>
<evidence type="ECO:0000313" key="9">
    <source>
        <dbReference type="Proteomes" id="UP000198785"/>
    </source>
</evidence>
<comment type="cofactor">
    <cofactor evidence="7">
        <name>Mg(2+)</name>
        <dbReference type="ChEBI" id="CHEBI:18420"/>
    </cofactor>
    <text evidence="7">Binds 1 Mg(2+) ion per subunit.</text>
</comment>
<dbReference type="OrthoDB" id="9800332at2"/>
<proteinExistence type="inferred from homology"/>
<dbReference type="GO" id="GO:0004765">
    <property type="term" value="F:shikimate kinase activity"/>
    <property type="evidence" value="ECO:0007669"/>
    <property type="project" value="UniProtKB-UniRule"/>
</dbReference>
<dbReference type="PANTHER" id="PTHR21087">
    <property type="entry name" value="SHIKIMATE KINASE"/>
    <property type="match status" value="1"/>
</dbReference>
<dbReference type="InterPro" id="IPR000623">
    <property type="entry name" value="Shikimate_kinase/TSH1"/>
</dbReference>
<comment type="pathway">
    <text evidence="7">Metabolic intermediate biosynthesis; chorismate biosynthesis; chorismate from D-erythrose 4-phosphate and phosphoenolpyruvate: step 5/7.</text>
</comment>
<keyword evidence="7" id="KW-0963">Cytoplasm</keyword>
<dbReference type="GO" id="GO:0009423">
    <property type="term" value="P:chorismate biosynthetic process"/>
    <property type="evidence" value="ECO:0007669"/>
    <property type="project" value="UniProtKB-UniRule"/>
</dbReference>
<dbReference type="Gene3D" id="3.40.50.300">
    <property type="entry name" value="P-loop containing nucleotide triphosphate hydrolases"/>
    <property type="match status" value="1"/>
</dbReference>
<comment type="caution">
    <text evidence="7">Lacks conserved residue(s) required for the propagation of feature annotation.</text>
</comment>
<protein>
    <recommendedName>
        <fullName evidence="7">Shikimate kinase</fullName>
        <shortName evidence="7">SK</shortName>
        <ecNumber evidence="7">2.7.1.71</ecNumber>
    </recommendedName>
</protein>
<accession>A0A1I6TL49</accession>
<dbReference type="Pfam" id="PF01202">
    <property type="entry name" value="SKI"/>
    <property type="match status" value="1"/>
</dbReference>
<evidence type="ECO:0000256" key="6">
    <source>
        <dbReference type="ARBA" id="ARBA00023141"/>
    </source>
</evidence>
<organism evidence="8 9">
    <name type="scientific">Sphingobacterium wenxiniae</name>
    <dbReference type="NCBI Taxonomy" id="683125"/>
    <lineage>
        <taxon>Bacteria</taxon>
        <taxon>Pseudomonadati</taxon>
        <taxon>Bacteroidota</taxon>
        <taxon>Sphingobacteriia</taxon>
        <taxon>Sphingobacteriales</taxon>
        <taxon>Sphingobacteriaceae</taxon>
        <taxon>Sphingobacterium</taxon>
    </lineage>
</organism>
<evidence type="ECO:0000256" key="3">
    <source>
        <dbReference type="ARBA" id="ARBA00022741"/>
    </source>
</evidence>
<feature type="binding site" evidence="7">
    <location>
        <position position="79"/>
    </location>
    <ligand>
        <name>substrate</name>
    </ligand>
</feature>
<dbReference type="GO" id="GO:0005524">
    <property type="term" value="F:ATP binding"/>
    <property type="evidence" value="ECO:0007669"/>
    <property type="project" value="UniProtKB-UniRule"/>
</dbReference>
<evidence type="ECO:0000256" key="2">
    <source>
        <dbReference type="ARBA" id="ARBA00022679"/>
    </source>
</evidence>
<dbReference type="Proteomes" id="UP000198785">
    <property type="component" value="Unassembled WGS sequence"/>
</dbReference>
<dbReference type="EC" id="2.7.1.71" evidence="7"/>
<feature type="binding site" evidence="7">
    <location>
        <position position="58"/>
    </location>
    <ligand>
        <name>substrate</name>
    </ligand>
</feature>
<keyword evidence="5 7" id="KW-0067">ATP-binding</keyword>
<sequence length="173" mass="19592">MNRPIFLLGFMGSGKTTWGKKLANHLNKEFIDLDHYIVERVGMSIPEYFQQHGEAAFRALESEVLKEMEGKSAIISTGGGSPCYFDNMTWIKDNGLSIYLYLTPKALFSRLEKSNIAKRPALKGLTGEHLLAFIEEKLTERSPYYDQAHIKVDQLNISLEGLSQLIAQHDQEV</sequence>
<dbReference type="GO" id="GO:0000287">
    <property type="term" value="F:magnesium ion binding"/>
    <property type="evidence" value="ECO:0007669"/>
    <property type="project" value="UniProtKB-UniRule"/>
</dbReference>
<keyword evidence="7" id="KW-0479">Metal-binding</keyword>
<dbReference type="AlphaFoldDB" id="A0A1I6TL49"/>
<feature type="binding site" evidence="7">
    <location>
        <begin position="12"/>
        <end position="17"/>
    </location>
    <ligand>
        <name>ATP</name>
        <dbReference type="ChEBI" id="CHEBI:30616"/>
    </ligand>
</feature>
<keyword evidence="3 7" id="KW-0547">Nucleotide-binding</keyword>
<dbReference type="UniPathway" id="UPA00053">
    <property type="reaction ID" value="UER00088"/>
</dbReference>
<reference evidence="8 9" key="1">
    <citation type="submission" date="2016-10" db="EMBL/GenBank/DDBJ databases">
        <authorList>
            <person name="de Groot N.N."/>
        </authorList>
    </citation>
    <scope>NUCLEOTIDE SEQUENCE [LARGE SCALE GENOMIC DNA]</scope>
    <source>
        <strain evidence="8 9">DSM 22789</strain>
    </source>
</reference>
<dbReference type="RefSeq" id="WP_093365751.1">
    <property type="nucleotide sequence ID" value="NZ_FOZZ01000006.1"/>
</dbReference>
<keyword evidence="7" id="KW-0460">Magnesium</keyword>
<dbReference type="EMBL" id="FOZZ01000006">
    <property type="protein sequence ID" value="SFS89972.1"/>
    <property type="molecule type" value="Genomic_DNA"/>
</dbReference>
<dbReference type="GO" id="GO:0005829">
    <property type="term" value="C:cytosol"/>
    <property type="evidence" value="ECO:0007669"/>
    <property type="project" value="TreeGrafter"/>
</dbReference>
<feature type="binding site" evidence="7">
    <location>
        <position position="141"/>
    </location>
    <ligand>
        <name>substrate</name>
    </ligand>
</feature>
<dbReference type="PANTHER" id="PTHR21087:SF16">
    <property type="entry name" value="SHIKIMATE KINASE 1, CHLOROPLASTIC"/>
    <property type="match status" value="1"/>
</dbReference>
<evidence type="ECO:0000313" key="8">
    <source>
        <dbReference type="EMBL" id="SFS89972.1"/>
    </source>
</evidence>
<evidence type="ECO:0000256" key="5">
    <source>
        <dbReference type="ARBA" id="ARBA00022840"/>
    </source>
</evidence>
<keyword evidence="4 7" id="KW-0418">Kinase</keyword>
<keyword evidence="9" id="KW-1185">Reference proteome</keyword>
<dbReference type="STRING" id="683125.SAMN05660206_106215"/>
<comment type="catalytic activity">
    <reaction evidence="7">
        <text>shikimate + ATP = 3-phosphoshikimate + ADP + H(+)</text>
        <dbReference type="Rhea" id="RHEA:13121"/>
        <dbReference type="ChEBI" id="CHEBI:15378"/>
        <dbReference type="ChEBI" id="CHEBI:30616"/>
        <dbReference type="ChEBI" id="CHEBI:36208"/>
        <dbReference type="ChEBI" id="CHEBI:145989"/>
        <dbReference type="ChEBI" id="CHEBI:456216"/>
        <dbReference type="EC" id="2.7.1.71"/>
    </reaction>
</comment>
<keyword evidence="2 7" id="KW-0808">Transferase</keyword>
<keyword evidence="1 7" id="KW-0028">Amino-acid biosynthesis</keyword>
<gene>
    <name evidence="7" type="primary">aroK</name>
    <name evidence="8" type="ORF">SAMN05660206_106215</name>
</gene>
<feature type="binding site" evidence="7">
    <location>
        <position position="119"/>
    </location>
    <ligand>
        <name>ATP</name>
        <dbReference type="ChEBI" id="CHEBI:30616"/>
    </ligand>
</feature>
<dbReference type="GO" id="GO:0009073">
    <property type="term" value="P:aromatic amino acid family biosynthetic process"/>
    <property type="evidence" value="ECO:0007669"/>
    <property type="project" value="UniProtKB-KW"/>
</dbReference>
<dbReference type="HAMAP" id="MF_00109">
    <property type="entry name" value="Shikimate_kinase"/>
    <property type="match status" value="1"/>
</dbReference>
<evidence type="ECO:0000256" key="4">
    <source>
        <dbReference type="ARBA" id="ARBA00022777"/>
    </source>
</evidence>
<evidence type="ECO:0000256" key="1">
    <source>
        <dbReference type="ARBA" id="ARBA00022605"/>
    </source>
</evidence>
<dbReference type="GO" id="GO:0008652">
    <property type="term" value="P:amino acid biosynthetic process"/>
    <property type="evidence" value="ECO:0007669"/>
    <property type="project" value="UniProtKB-KW"/>
</dbReference>
<comment type="function">
    <text evidence="7">Catalyzes the specific phosphorylation of the 3-hydroxyl group of shikimic acid using ATP as a cosubstrate.</text>
</comment>
<feature type="binding site" evidence="7">
    <location>
        <position position="16"/>
    </location>
    <ligand>
        <name>Mg(2+)</name>
        <dbReference type="ChEBI" id="CHEBI:18420"/>
    </ligand>
</feature>
<evidence type="ECO:0000256" key="7">
    <source>
        <dbReference type="HAMAP-Rule" id="MF_00109"/>
    </source>
</evidence>
<comment type="similarity">
    <text evidence="7">Belongs to the shikimate kinase family.</text>
</comment>
<dbReference type="InterPro" id="IPR027417">
    <property type="entry name" value="P-loop_NTPase"/>
</dbReference>
<comment type="subunit">
    <text evidence="7">Monomer.</text>
</comment>
<dbReference type="SUPFAM" id="SSF52540">
    <property type="entry name" value="P-loop containing nucleoside triphosphate hydrolases"/>
    <property type="match status" value="1"/>
</dbReference>
<keyword evidence="6 7" id="KW-0057">Aromatic amino acid biosynthesis</keyword>
<dbReference type="PRINTS" id="PR01100">
    <property type="entry name" value="SHIKIMTKNASE"/>
</dbReference>
<name>A0A1I6TL49_9SPHI</name>